<proteinExistence type="predicted"/>
<feature type="domain" description="Serine aminopeptidase S33" evidence="1">
    <location>
        <begin position="30"/>
        <end position="267"/>
    </location>
</feature>
<keyword evidence="2" id="KW-0378">Hydrolase</keyword>
<evidence type="ECO:0000313" key="3">
    <source>
        <dbReference type="Proteomes" id="UP000231586"/>
    </source>
</evidence>
<dbReference type="Proteomes" id="UP000231586">
    <property type="component" value="Unassembled WGS sequence"/>
</dbReference>
<organism evidence="2 3">
    <name type="scientific">Luteimicrobium subarcticum</name>
    <dbReference type="NCBI Taxonomy" id="620910"/>
    <lineage>
        <taxon>Bacteria</taxon>
        <taxon>Bacillati</taxon>
        <taxon>Actinomycetota</taxon>
        <taxon>Actinomycetes</taxon>
        <taxon>Micrococcales</taxon>
        <taxon>Luteimicrobium</taxon>
    </lineage>
</organism>
<dbReference type="RefSeq" id="WP_100351098.1">
    <property type="nucleotide sequence ID" value="NZ_PGTZ01000012.1"/>
</dbReference>
<evidence type="ECO:0000259" key="1">
    <source>
        <dbReference type="Pfam" id="PF12146"/>
    </source>
</evidence>
<name>A0A2M8W3I8_9MICO</name>
<keyword evidence="3" id="KW-1185">Reference proteome</keyword>
<reference evidence="2 3" key="1">
    <citation type="submission" date="2017-11" db="EMBL/GenBank/DDBJ databases">
        <title>Genomic Encyclopedia of Archaeal and Bacterial Type Strains, Phase II (KMG-II): From Individual Species to Whole Genera.</title>
        <authorList>
            <person name="Goeker M."/>
        </authorList>
    </citation>
    <scope>NUCLEOTIDE SEQUENCE [LARGE SCALE GENOMIC DNA]</scope>
    <source>
        <strain evidence="2 3">DSM 22413</strain>
    </source>
</reference>
<sequence>MDGTDDGPERRTLVDRHGVRVVEHVWEAPAPHAVVYLSHGVGEHARRYDHVARALRAGGYTVVADDHLGHGETGLGDRGLGHLGRGGNKAVFDQVEDVARSVRATWPGLPVVALGHSWGSLIVQKLVARDPALYDAVVLTGTSLAMPGVINGGDLNKRWRAEGATGFEWLSRDPEVAVSFRDDPLTFDVNAIPPYTKVQMLQLLGRPPRDLGRRHDLPVLVQGGSEDSLGGVRGMTRLVASLRGRAGLSDVSLMIYPGARHEVFNETVKAEVLADLVSWLDSRFAQDRTRR</sequence>
<dbReference type="InterPro" id="IPR022742">
    <property type="entry name" value="Hydrolase_4"/>
</dbReference>
<gene>
    <name evidence="2" type="ORF">CLV34_2990</name>
</gene>
<dbReference type="Pfam" id="PF12146">
    <property type="entry name" value="Hydrolase_4"/>
    <property type="match status" value="1"/>
</dbReference>
<dbReference type="PANTHER" id="PTHR11614">
    <property type="entry name" value="PHOSPHOLIPASE-RELATED"/>
    <property type="match status" value="1"/>
</dbReference>
<accession>A0A2M8W3I8</accession>
<dbReference type="GO" id="GO:0016787">
    <property type="term" value="F:hydrolase activity"/>
    <property type="evidence" value="ECO:0007669"/>
    <property type="project" value="UniProtKB-KW"/>
</dbReference>
<dbReference type="Gene3D" id="3.40.50.1820">
    <property type="entry name" value="alpha/beta hydrolase"/>
    <property type="match status" value="1"/>
</dbReference>
<comment type="caution">
    <text evidence="2">The sequence shown here is derived from an EMBL/GenBank/DDBJ whole genome shotgun (WGS) entry which is preliminary data.</text>
</comment>
<protein>
    <submittedName>
        <fullName evidence="2">Alpha-beta hydrolase superfamily lysophospholipase</fullName>
    </submittedName>
</protein>
<evidence type="ECO:0000313" key="2">
    <source>
        <dbReference type="EMBL" id="PJI85477.1"/>
    </source>
</evidence>
<dbReference type="InterPro" id="IPR051044">
    <property type="entry name" value="MAG_DAG_Lipase"/>
</dbReference>
<dbReference type="EMBL" id="PGTZ01000012">
    <property type="protein sequence ID" value="PJI85477.1"/>
    <property type="molecule type" value="Genomic_DNA"/>
</dbReference>
<dbReference type="OrthoDB" id="9806902at2"/>
<dbReference type="InterPro" id="IPR029058">
    <property type="entry name" value="AB_hydrolase_fold"/>
</dbReference>
<dbReference type="AlphaFoldDB" id="A0A2M8W3I8"/>
<dbReference type="SUPFAM" id="SSF53474">
    <property type="entry name" value="alpha/beta-Hydrolases"/>
    <property type="match status" value="1"/>
</dbReference>